<organism evidence="2 3">
    <name type="scientific">Burkholderia pseudomallei 1710a</name>
    <dbReference type="NCBI Taxonomy" id="320371"/>
    <lineage>
        <taxon>Bacteria</taxon>
        <taxon>Pseudomonadati</taxon>
        <taxon>Pseudomonadota</taxon>
        <taxon>Betaproteobacteria</taxon>
        <taxon>Burkholderiales</taxon>
        <taxon>Burkholderiaceae</taxon>
        <taxon>Burkholderia</taxon>
        <taxon>pseudomallei group</taxon>
    </lineage>
</organism>
<sequence>MSARRGQSRMPPGNANQATKRVEKRGDHAPHPARSLFRTAR</sequence>
<reference evidence="3" key="1">
    <citation type="submission" date="2007-08" db="EMBL/GenBank/DDBJ databases">
        <title>Annotation of Burkholderia pseudomallei 1710a.</title>
        <authorList>
            <person name="Harkins D.M."/>
            <person name="DeShazer D."/>
            <person name="Woods D.E."/>
            <person name="Brinkac L.M."/>
            <person name="Brown K.A."/>
            <person name="Hung G.C."/>
            <person name="Tuanyok A."/>
            <person name="Zhang B."/>
            <person name="Nierman W.C."/>
        </authorList>
    </citation>
    <scope>NUCLEOTIDE SEQUENCE [LARGE SCALE GENOMIC DNA]</scope>
    <source>
        <strain evidence="3">1710a</strain>
    </source>
</reference>
<gene>
    <name evidence="2" type="ORF">BURPS1710A_3235</name>
</gene>
<dbReference type="Proteomes" id="UP000001812">
    <property type="component" value="Chromosome I"/>
</dbReference>
<evidence type="ECO:0000256" key="1">
    <source>
        <dbReference type="SAM" id="MobiDB-lite"/>
    </source>
</evidence>
<feature type="compositionally biased region" description="Basic and acidic residues" evidence="1">
    <location>
        <begin position="20"/>
        <end position="30"/>
    </location>
</feature>
<dbReference type="EMBL" id="CM000832">
    <property type="protein sequence ID" value="EET06125.1"/>
    <property type="molecule type" value="Genomic_DNA"/>
</dbReference>
<feature type="region of interest" description="Disordered" evidence="1">
    <location>
        <begin position="1"/>
        <end position="41"/>
    </location>
</feature>
<dbReference type="HOGENOM" id="CLU_219010_0_0_4"/>
<evidence type="ECO:0000313" key="2">
    <source>
        <dbReference type="EMBL" id="EET06125.1"/>
    </source>
</evidence>
<reference evidence="2 3" key="2">
    <citation type="submission" date="2009-05" db="EMBL/GenBank/DDBJ databases">
        <authorList>
            <person name="Harkins D.M."/>
            <person name="DeShazer D."/>
            <person name="Woods D.E."/>
            <person name="Brinkac L.M."/>
            <person name="Brown K.A."/>
            <person name="Hung G.C."/>
            <person name="Tuanyok A."/>
            <person name="Zhang B."/>
            <person name="Nierman W.C."/>
        </authorList>
    </citation>
    <scope>NUCLEOTIDE SEQUENCE [LARGE SCALE GENOMIC DNA]</scope>
    <source>
        <strain evidence="2 3">1710a</strain>
    </source>
</reference>
<dbReference type="AlphaFoldDB" id="A0A0E1VYT2"/>
<name>A0A0E1VYT2_BURPE</name>
<accession>A0A0E1VYT2</accession>
<protein>
    <submittedName>
        <fullName evidence="2">Uncharacterized protein</fullName>
    </submittedName>
</protein>
<evidence type="ECO:0000313" key="3">
    <source>
        <dbReference type="Proteomes" id="UP000001812"/>
    </source>
</evidence>
<proteinExistence type="predicted"/>